<evidence type="ECO:0000313" key="3">
    <source>
        <dbReference type="EMBL" id="SBW18613.1"/>
    </source>
</evidence>
<keyword evidence="4" id="KW-1185">Reference proteome</keyword>
<dbReference type="Proteomes" id="UP000199013">
    <property type="component" value="Unassembled WGS sequence"/>
</dbReference>
<evidence type="ECO:0000256" key="1">
    <source>
        <dbReference type="SAM" id="MobiDB-lite"/>
    </source>
</evidence>
<feature type="compositionally biased region" description="Polar residues" evidence="1">
    <location>
        <begin position="48"/>
        <end position="67"/>
    </location>
</feature>
<protein>
    <submittedName>
        <fullName evidence="3">XRE family transcriptional regulator</fullName>
    </submittedName>
</protein>
<dbReference type="InterPro" id="IPR001387">
    <property type="entry name" value="Cro/C1-type_HTH"/>
</dbReference>
<feature type="region of interest" description="Disordered" evidence="1">
    <location>
        <begin position="43"/>
        <end position="84"/>
    </location>
</feature>
<organism evidence="3 4">
    <name type="scientific">Candidatus Protofrankia californiensis</name>
    <dbReference type="NCBI Taxonomy" id="1839754"/>
    <lineage>
        <taxon>Bacteria</taxon>
        <taxon>Bacillati</taxon>
        <taxon>Actinomycetota</taxon>
        <taxon>Actinomycetes</taxon>
        <taxon>Frankiales</taxon>
        <taxon>Frankiaceae</taxon>
        <taxon>Protofrankia</taxon>
    </lineage>
</organism>
<evidence type="ECO:0000259" key="2">
    <source>
        <dbReference type="PROSITE" id="PS50943"/>
    </source>
</evidence>
<accession>A0A1C3NU46</accession>
<gene>
    <name evidence="3" type="ORF">FDG2_0740</name>
</gene>
<evidence type="ECO:0000313" key="4">
    <source>
        <dbReference type="Proteomes" id="UP000199013"/>
    </source>
</evidence>
<sequence length="268" mass="29247">MEGLTQSRVSRIMRGQERIVSIDLIERIADALRIPGAALRLAPRPWEQPTSTGTVPTQAPAASTPAGQTPPAAPSGDEHPRGAEDHSLTVDLDIAADGWATITYHHDLFNPGPRPLTRLARELWFENTRGPLTLTALPSDGHNVIIQRIHDTPSMAKFACQIFPAIQPGKSASVGYTCEGGQFVRDHYWRQSITRPTDTLTIRLRHRGAASLTRCTATEEYADGYEVSATDSLTVTIDGKDIVIDLVRRDLGPGQAVTVLWDIDRAST</sequence>
<reference evidence="4" key="1">
    <citation type="submission" date="2016-02" db="EMBL/GenBank/DDBJ databases">
        <authorList>
            <person name="Wibberg D."/>
        </authorList>
    </citation>
    <scope>NUCLEOTIDE SEQUENCE [LARGE SCALE GENOMIC DNA]</scope>
</reference>
<dbReference type="PROSITE" id="PS50943">
    <property type="entry name" value="HTH_CROC1"/>
    <property type="match status" value="1"/>
</dbReference>
<name>A0A1C3NU46_9ACTN</name>
<proteinExistence type="predicted"/>
<dbReference type="EMBL" id="FLUV01000296">
    <property type="protein sequence ID" value="SBW18613.1"/>
    <property type="molecule type" value="Genomic_DNA"/>
</dbReference>
<dbReference type="AlphaFoldDB" id="A0A1C3NU46"/>
<feature type="domain" description="HTH cro/C1-type" evidence="2">
    <location>
        <begin position="3"/>
        <end position="39"/>
    </location>
</feature>